<reference evidence="1" key="2">
    <citation type="journal article" date="2015" name="Fish Shellfish Immunol.">
        <title>Early steps in the European eel (Anguilla anguilla)-Vibrio vulnificus interaction in the gills: Role of the RtxA13 toxin.</title>
        <authorList>
            <person name="Callol A."/>
            <person name="Pajuelo D."/>
            <person name="Ebbesson L."/>
            <person name="Teles M."/>
            <person name="MacKenzie S."/>
            <person name="Amaro C."/>
        </authorList>
    </citation>
    <scope>NUCLEOTIDE SEQUENCE</scope>
</reference>
<sequence length="18" mass="2081">MRVRFFLTVSVSELPLVS</sequence>
<dbReference type="EMBL" id="GBXM01048009">
    <property type="protein sequence ID" value="JAH60568.1"/>
    <property type="molecule type" value="Transcribed_RNA"/>
</dbReference>
<evidence type="ECO:0000313" key="1">
    <source>
        <dbReference type="EMBL" id="JAH60568.1"/>
    </source>
</evidence>
<proteinExistence type="predicted"/>
<protein>
    <submittedName>
        <fullName evidence="1">Uncharacterized protein</fullName>
    </submittedName>
</protein>
<name>A0A0E9U6G6_ANGAN</name>
<dbReference type="AlphaFoldDB" id="A0A0E9U6G6"/>
<organism evidence="1">
    <name type="scientific">Anguilla anguilla</name>
    <name type="common">European freshwater eel</name>
    <name type="synonym">Muraena anguilla</name>
    <dbReference type="NCBI Taxonomy" id="7936"/>
    <lineage>
        <taxon>Eukaryota</taxon>
        <taxon>Metazoa</taxon>
        <taxon>Chordata</taxon>
        <taxon>Craniata</taxon>
        <taxon>Vertebrata</taxon>
        <taxon>Euteleostomi</taxon>
        <taxon>Actinopterygii</taxon>
        <taxon>Neopterygii</taxon>
        <taxon>Teleostei</taxon>
        <taxon>Anguilliformes</taxon>
        <taxon>Anguillidae</taxon>
        <taxon>Anguilla</taxon>
    </lineage>
</organism>
<accession>A0A0E9U6G6</accession>
<reference evidence="1" key="1">
    <citation type="submission" date="2014-11" db="EMBL/GenBank/DDBJ databases">
        <authorList>
            <person name="Amaro Gonzalez C."/>
        </authorList>
    </citation>
    <scope>NUCLEOTIDE SEQUENCE</scope>
</reference>